<dbReference type="Gene3D" id="3.40.50.300">
    <property type="entry name" value="P-loop containing nucleotide triphosphate hydrolases"/>
    <property type="match status" value="1"/>
</dbReference>
<reference evidence="2 6" key="2">
    <citation type="journal article" date="2019" name="Nat. Med.">
        <title>A library of human gut bacterial isolates paired with longitudinal multiomics data enables mechanistic microbiome research.</title>
        <authorList>
            <person name="Poyet M."/>
            <person name="Groussin M."/>
            <person name="Gibbons S.M."/>
            <person name="Avila-Pacheco J."/>
            <person name="Jiang X."/>
            <person name="Kearney S.M."/>
            <person name="Perrotta A.R."/>
            <person name="Berdy B."/>
            <person name="Zhao S."/>
            <person name="Lieberman T.D."/>
            <person name="Swanson P.K."/>
            <person name="Smith M."/>
            <person name="Roesemann S."/>
            <person name="Alexander J.E."/>
            <person name="Rich S.A."/>
            <person name="Livny J."/>
            <person name="Vlamakis H."/>
            <person name="Clish C."/>
            <person name="Bullock K."/>
            <person name="Deik A."/>
            <person name="Scott J."/>
            <person name="Pierce K.A."/>
            <person name="Xavier R.J."/>
            <person name="Alm E.J."/>
        </authorList>
    </citation>
    <scope>NUCLEOTIDE SEQUENCE [LARGE SCALE GENOMIC DNA]</scope>
    <source>
        <strain evidence="2 6">BIOML-A110</strain>
    </source>
</reference>
<keyword evidence="2" id="KW-0547">Nucleotide-binding</keyword>
<proteinExistence type="predicted"/>
<feature type="domain" description="ATPase" evidence="1">
    <location>
        <begin position="21"/>
        <end position="263"/>
    </location>
</feature>
<reference evidence="3" key="3">
    <citation type="submission" date="2023-10" db="EMBL/GenBank/DDBJ databases">
        <title>Genome of Potential pathogenic bacteria in Crohn's disease.</title>
        <authorList>
            <person name="Rodriguez-Palacios A."/>
        </authorList>
    </citation>
    <scope>NUCLEOTIDE SEQUENCE</scope>
    <source>
        <strain evidence="3">CavFT-hAR11</strain>
    </source>
</reference>
<evidence type="ECO:0000313" key="2">
    <source>
        <dbReference type="EMBL" id="KAB6569167.1"/>
    </source>
</evidence>
<sequence length="379" mass="43518">MEELTILNPFVVGKYVSPHFFCDREVETQWLMKQIANGRNTALVSFRRMGKTGLIFHLFNQPEVKDHYHTVFVDVYASSSLTEFVYFLGKAILEQVKKDKHGFIDHFFQVIKSLKVGFTVDPVTGETSFDLGLGSIQSPEITLDEIFHYLESMDKPCVVAIDEFQQVGFYQEQHVEALLRSKIQQCKKTVFIFSGSKRHLMYNMFNSPAKPFYQSAVSMGLEAIPLDKYMPFVQSLFEERGKSVSPSVIEKVYRKFDGTTWYMQLMMNELFTSTGYGECCTEAQLDAALSGIIQVQDGGHRMLLSQLSYKQKQVLQAIAKEGKAYGITSAEFVGRHRLTSASSVQSAVRVLLKKDILTQQDDCYWIYDYFFGEWLKRNF</sequence>
<organism evidence="4 5">
    <name type="scientific">Phocaeicola vulgatus</name>
    <name type="common">Bacteroides vulgatus</name>
    <dbReference type="NCBI Taxonomy" id="821"/>
    <lineage>
        <taxon>Bacteria</taxon>
        <taxon>Pseudomonadati</taxon>
        <taxon>Bacteroidota</taxon>
        <taxon>Bacteroidia</taxon>
        <taxon>Bacteroidales</taxon>
        <taxon>Bacteroidaceae</taxon>
        <taxon>Phocaeicola</taxon>
    </lineage>
</organism>
<dbReference type="AlphaFoldDB" id="A0A1Q6IWX1"/>
<reference evidence="4 5" key="1">
    <citation type="journal article" date="2016" name="Nat. Biotechnol.">
        <title>Measurement of bacterial replication rates in microbial communities.</title>
        <authorList>
            <person name="Brown C.T."/>
            <person name="Olm M.R."/>
            <person name="Thomas B.C."/>
            <person name="Banfield J.F."/>
        </authorList>
    </citation>
    <scope>NUCLEOTIDE SEQUENCE [LARGE SCALE GENOMIC DNA]</scope>
    <source>
        <strain evidence="4">42_262</strain>
    </source>
</reference>
<dbReference type="Proteomes" id="UP000186631">
    <property type="component" value="Unassembled WGS sequence"/>
</dbReference>
<name>A0A1Q6IWX1_PHOVU</name>
<dbReference type="EMBL" id="WDAX01000053">
    <property type="protein sequence ID" value="KAB6569167.1"/>
    <property type="molecule type" value="Genomic_DNA"/>
</dbReference>
<evidence type="ECO:0000313" key="6">
    <source>
        <dbReference type="Proteomes" id="UP000462922"/>
    </source>
</evidence>
<dbReference type="InterPro" id="IPR011579">
    <property type="entry name" value="ATPase_dom"/>
</dbReference>
<dbReference type="PANTHER" id="PTHR34301">
    <property type="entry name" value="DNA-BINDING PROTEIN-RELATED"/>
    <property type="match status" value="1"/>
</dbReference>
<dbReference type="InterPro" id="IPR027417">
    <property type="entry name" value="P-loop_NTPase"/>
</dbReference>
<dbReference type="RefSeq" id="WP_032953636.1">
    <property type="nucleotide sequence ID" value="NZ_DAWEOC010000005.1"/>
</dbReference>
<evidence type="ECO:0000313" key="5">
    <source>
        <dbReference type="Proteomes" id="UP000186631"/>
    </source>
</evidence>
<dbReference type="GO" id="GO:0005524">
    <property type="term" value="F:ATP binding"/>
    <property type="evidence" value="ECO:0007669"/>
    <property type="project" value="UniProtKB-KW"/>
</dbReference>
<evidence type="ECO:0000313" key="4">
    <source>
        <dbReference type="EMBL" id="OKZ45335.1"/>
    </source>
</evidence>
<dbReference type="Proteomes" id="UP001181239">
    <property type="component" value="Unassembled WGS sequence"/>
</dbReference>
<evidence type="ECO:0000259" key="1">
    <source>
        <dbReference type="Pfam" id="PF01637"/>
    </source>
</evidence>
<keyword evidence="2" id="KW-0067">ATP-binding</keyword>
<accession>A0A1Q6IWX1</accession>
<dbReference type="EMBL" id="JAWDET010000002">
    <property type="protein sequence ID" value="MDU0239134.1"/>
    <property type="molecule type" value="Genomic_DNA"/>
</dbReference>
<dbReference type="Proteomes" id="UP000462922">
    <property type="component" value="Unassembled WGS sequence"/>
</dbReference>
<comment type="caution">
    <text evidence="4">The sequence shown here is derived from an EMBL/GenBank/DDBJ whole genome shotgun (WGS) entry which is preliminary data.</text>
</comment>
<protein>
    <submittedName>
        <fullName evidence="2">ATP-binding protein</fullName>
    </submittedName>
    <submittedName>
        <fullName evidence="4">ATPase</fullName>
    </submittedName>
</protein>
<dbReference type="PANTHER" id="PTHR34301:SF8">
    <property type="entry name" value="ATPASE DOMAIN-CONTAINING PROTEIN"/>
    <property type="match status" value="1"/>
</dbReference>
<dbReference type="SUPFAM" id="SSF52540">
    <property type="entry name" value="P-loop containing nucleoside triphosphate hydrolases"/>
    <property type="match status" value="1"/>
</dbReference>
<gene>
    <name evidence="4" type="ORF">BHV80_13110</name>
    <name evidence="2" type="ORF">GAY76_18485</name>
    <name evidence="3" type="ORF">RVH43_00395</name>
</gene>
<dbReference type="Pfam" id="PF01637">
    <property type="entry name" value="ATPase_2"/>
    <property type="match status" value="1"/>
</dbReference>
<evidence type="ECO:0000313" key="3">
    <source>
        <dbReference type="EMBL" id="MDU0239134.1"/>
    </source>
</evidence>
<dbReference type="EMBL" id="MNQV01000214">
    <property type="protein sequence ID" value="OKZ45335.1"/>
    <property type="molecule type" value="Genomic_DNA"/>
</dbReference>